<reference evidence="4" key="1">
    <citation type="submission" date="2019-11" db="EMBL/GenBank/DDBJ databases">
        <title>Isolation and characterization of two novel species in the genus Thiomicrorhabdus.</title>
        <authorList>
            <person name="Mochizuki J."/>
            <person name="Kojima H."/>
            <person name="Fukui M."/>
        </authorList>
    </citation>
    <scope>NUCLEOTIDE SEQUENCE [LARGE SCALE GENOMIC DNA]</scope>
    <source>
        <strain evidence="4">aks77</strain>
    </source>
</reference>
<dbReference type="InterPro" id="IPR050570">
    <property type="entry name" value="Cell_wall_metabolism_enzyme"/>
</dbReference>
<organism evidence="3 4">
    <name type="scientific">Thiosulfatimonas sediminis</name>
    <dbReference type="NCBI Taxonomy" id="2675054"/>
    <lineage>
        <taxon>Bacteria</taxon>
        <taxon>Pseudomonadati</taxon>
        <taxon>Pseudomonadota</taxon>
        <taxon>Gammaproteobacteria</taxon>
        <taxon>Thiotrichales</taxon>
        <taxon>Piscirickettsiaceae</taxon>
        <taxon>Thiosulfatimonas</taxon>
    </lineage>
</organism>
<dbReference type="InterPro" id="IPR036779">
    <property type="entry name" value="LysM_dom_sf"/>
</dbReference>
<dbReference type="Gene3D" id="3.10.350.10">
    <property type="entry name" value="LysM domain"/>
    <property type="match status" value="1"/>
</dbReference>
<name>A0A6F8PV63_9GAMM</name>
<gene>
    <name evidence="3" type="primary">nlpD</name>
    <name evidence="3" type="ORF">THMIRHAS_13000</name>
</gene>
<dbReference type="InterPro" id="IPR011055">
    <property type="entry name" value="Dup_hybrid_motif"/>
</dbReference>
<dbReference type="PANTHER" id="PTHR21666:SF270">
    <property type="entry name" value="MUREIN HYDROLASE ACTIVATOR ENVC"/>
    <property type="match status" value="1"/>
</dbReference>
<evidence type="ECO:0000313" key="3">
    <source>
        <dbReference type="EMBL" id="BBP45927.1"/>
    </source>
</evidence>
<dbReference type="Gene3D" id="2.70.70.10">
    <property type="entry name" value="Glucose Permease (Domain IIA)"/>
    <property type="match status" value="1"/>
</dbReference>
<dbReference type="KEGG" id="tse:THMIRHAS_13000"/>
<dbReference type="SMART" id="SM00257">
    <property type="entry name" value="LysM"/>
    <property type="match status" value="1"/>
</dbReference>
<dbReference type="CDD" id="cd12797">
    <property type="entry name" value="M23_peptidase"/>
    <property type="match status" value="1"/>
</dbReference>
<proteinExistence type="predicted"/>
<dbReference type="Proteomes" id="UP000501726">
    <property type="component" value="Chromosome"/>
</dbReference>
<feature type="signal peptide" evidence="1">
    <location>
        <begin position="1"/>
        <end position="27"/>
    </location>
</feature>
<dbReference type="Pfam" id="PF01551">
    <property type="entry name" value="Peptidase_M23"/>
    <property type="match status" value="1"/>
</dbReference>
<feature type="chain" id="PRO_5026140448" evidence="1">
    <location>
        <begin position="28"/>
        <end position="280"/>
    </location>
</feature>
<evidence type="ECO:0000259" key="2">
    <source>
        <dbReference type="PROSITE" id="PS51782"/>
    </source>
</evidence>
<accession>A0A6F8PV63</accession>
<dbReference type="CDD" id="cd00118">
    <property type="entry name" value="LysM"/>
    <property type="match status" value="1"/>
</dbReference>
<keyword evidence="1" id="KW-0732">Signal</keyword>
<dbReference type="InterPro" id="IPR016047">
    <property type="entry name" value="M23ase_b-sheet_dom"/>
</dbReference>
<dbReference type="InterPro" id="IPR018392">
    <property type="entry name" value="LysM"/>
</dbReference>
<dbReference type="RefSeq" id="WP_173272069.1">
    <property type="nucleotide sequence ID" value="NZ_AP021889.1"/>
</dbReference>
<evidence type="ECO:0000256" key="1">
    <source>
        <dbReference type="SAM" id="SignalP"/>
    </source>
</evidence>
<evidence type="ECO:0000313" key="4">
    <source>
        <dbReference type="Proteomes" id="UP000501726"/>
    </source>
</evidence>
<dbReference type="SUPFAM" id="SSF51261">
    <property type="entry name" value="Duplicated hybrid motif"/>
    <property type="match status" value="1"/>
</dbReference>
<feature type="domain" description="LysM" evidence="2">
    <location>
        <begin position="61"/>
        <end position="105"/>
    </location>
</feature>
<protein>
    <submittedName>
        <fullName evidence="3">Lipoprotein</fullName>
    </submittedName>
</protein>
<keyword evidence="3" id="KW-0449">Lipoprotein</keyword>
<keyword evidence="4" id="KW-1185">Reference proteome</keyword>
<sequence>MLNLAPSKPKILIASISLLLLSSQFSGCSSQLKYEPTAQNDGRESTIKAQTTRQGENPCAIIYVVSPGDSLGKIARKCDVPLELLQEANNIKRADLIYINQELRIPYAEPVNSESKEKEVVQQTQETPDNSVAQVFNRDQGQYQSQPIESAKDPSQSSFNWIWPMNKQTDYRFVRDAKGISALEIYGFIGQSVYAMADGVVVFAGDGIADFGNMVMLRHADGKLSVYAHNHKLLVQKGEQVQAGQQIAEMGATGVTQRPKLYVETRYHGQKISIKNILTN</sequence>
<dbReference type="PROSITE" id="PS51782">
    <property type="entry name" value="LYSM"/>
    <property type="match status" value="1"/>
</dbReference>
<dbReference type="Pfam" id="PF01476">
    <property type="entry name" value="LysM"/>
    <property type="match status" value="1"/>
</dbReference>
<dbReference type="EMBL" id="AP021889">
    <property type="protein sequence ID" value="BBP45927.1"/>
    <property type="molecule type" value="Genomic_DNA"/>
</dbReference>
<dbReference type="GO" id="GO:0004222">
    <property type="term" value="F:metalloendopeptidase activity"/>
    <property type="evidence" value="ECO:0007669"/>
    <property type="project" value="TreeGrafter"/>
</dbReference>
<dbReference type="PANTHER" id="PTHR21666">
    <property type="entry name" value="PEPTIDASE-RELATED"/>
    <property type="match status" value="1"/>
</dbReference>
<dbReference type="AlphaFoldDB" id="A0A6F8PV63"/>